<evidence type="ECO:0000313" key="2">
    <source>
        <dbReference type="Proteomes" id="UP001187192"/>
    </source>
</evidence>
<dbReference type="Proteomes" id="UP001187192">
    <property type="component" value="Unassembled WGS sequence"/>
</dbReference>
<dbReference type="EMBL" id="BTGU01000609">
    <property type="protein sequence ID" value="GMN68411.1"/>
    <property type="molecule type" value="Genomic_DNA"/>
</dbReference>
<proteinExistence type="predicted"/>
<dbReference type="Gramene" id="FCD_00015516-RA">
    <property type="protein sequence ID" value="FCD_00015516-RA:cds"/>
    <property type="gene ID" value="FCD_00015516"/>
</dbReference>
<sequence length="97" mass="10749">MPEIATKARPPGRLSRDHDIGRRSRSALVVAVIPRLELEIRDRQATENDDLFGDFATIAIAPTTRGSRWHRNLLEIPASRTCRDGDVFVTGIAARSA</sequence>
<reference evidence="1" key="1">
    <citation type="submission" date="2023-07" db="EMBL/GenBank/DDBJ databases">
        <title>draft genome sequence of fig (Ficus carica).</title>
        <authorList>
            <person name="Takahashi T."/>
            <person name="Nishimura K."/>
        </authorList>
    </citation>
    <scope>NUCLEOTIDE SEQUENCE</scope>
</reference>
<dbReference type="AlphaFoldDB" id="A0AA88E648"/>
<accession>A0AA88E648</accession>
<name>A0AA88E648_FICCA</name>
<keyword evidence="2" id="KW-1185">Reference proteome</keyword>
<dbReference type="Gramene" id="FCD_00037846-RA">
    <property type="protein sequence ID" value="FCD_00037846-RA:cds"/>
    <property type="gene ID" value="FCD_00037846"/>
</dbReference>
<gene>
    <name evidence="1" type="ORF">TIFTF001_037472</name>
</gene>
<evidence type="ECO:0000313" key="1">
    <source>
        <dbReference type="EMBL" id="GMN68411.1"/>
    </source>
</evidence>
<comment type="caution">
    <text evidence="1">The sequence shown here is derived from an EMBL/GenBank/DDBJ whole genome shotgun (WGS) entry which is preliminary data.</text>
</comment>
<organism evidence="1 2">
    <name type="scientific">Ficus carica</name>
    <name type="common">Common fig</name>
    <dbReference type="NCBI Taxonomy" id="3494"/>
    <lineage>
        <taxon>Eukaryota</taxon>
        <taxon>Viridiplantae</taxon>
        <taxon>Streptophyta</taxon>
        <taxon>Embryophyta</taxon>
        <taxon>Tracheophyta</taxon>
        <taxon>Spermatophyta</taxon>
        <taxon>Magnoliopsida</taxon>
        <taxon>eudicotyledons</taxon>
        <taxon>Gunneridae</taxon>
        <taxon>Pentapetalae</taxon>
        <taxon>rosids</taxon>
        <taxon>fabids</taxon>
        <taxon>Rosales</taxon>
        <taxon>Moraceae</taxon>
        <taxon>Ficeae</taxon>
        <taxon>Ficus</taxon>
    </lineage>
</organism>
<protein>
    <submittedName>
        <fullName evidence="1">Uncharacterized protein</fullName>
    </submittedName>
</protein>